<dbReference type="Proteomes" id="UP000381693">
    <property type="component" value="Unassembled WGS sequence"/>
</dbReference>
<evidence type="ECO:0000256" key="3">
    <source>
        <dbReference type="ARBA" id="ARBA00023015"/>
    </source>
</evidence>
<reference evidence="10" key="1">
    <citation type="submission" date="2019-09" db="EMBL/GenBank/DDBJ databases">
        <authorList>
            <person name="Cremers G."/>
        </authorList>
    </citation>
    <scope>NUCLEOTIDE SEQUENCE [LARGE SCALE GENOMIC DNA]</scope>
    <source>
        <strain evidence="10">3B</strain>
    </source>
</reference>
<dbReference type="RefSeq" id="WP_142525443.1">
    <property type="nucleotide sequence ID" value="NZ_CABFUZ020000147.1"/>
</dbReference>
<keyword evidence="4 7" id="KW-0238">DNA-binding</keyword>
<dbReference type="GO" id="GO:0000156">
    <property type="term" value="F:phosphorelay response regulator activity"/>
    <property type="evidence" value="ECO:0007669"/>
    <property type="project" value="TreeGrafter"/>
</dbReference>
<dbReference type="GO" id="GO:0005829">
    <property type="term" value="C:cytosol"/>
    <property type="evidence" value="ECO:0007669"/>
    <property type="project" value="TreeGrafter"/>
</dbReference>
<evidence type="ECO:0000259" key="8">
    <source>
        <dbReference type="PROSITE" id="PS50110"/>
    </source>
</evidence>
<protein>
    <submittedName>
        <fullName evidence="10">Transcriptional regulatory protein BasR</fullName>
    </submittedName>
</protein>
<sequence length="238" mass="26502">MSILRPSSALWKAARRVSVFFLFFPGEAARELRAFLENGGIRCAIFPDSAEALAAIRKALLPVLLLRWPLAAPQETTFLRRLRRMVSWVPVLAMGDPKQSMARIEALESGADFFLPLRNAEEELLAILASLGRPTEPSASTLGSVGLRLDWKRRSLQQGEKEVLLTPSEFAIMSHLLSHAGRFVLAEELAARLPSRRKGGAPSVRLLRVHLHNVREKLRRGAMGIRLRFVQGKGLVVE</sequence>
<dbReference type="SUPFAM" id="SSF46894">
    <property type="entry name" value="C-terminal effector domain of the bipartite response regulators"/>
    <property type="match status" value="1"/>
</dbReference>
<keyword evidence="11" id="KW-1185">Reference proteome</keyword>
<evidence type="ECO:0000256" key="7">
    <source>
        <dbReference type="PROSITE-ProRule" id="PRU01091"/>
    </source>
</evidence>
<evidence type="ECO:0000256" key="6">
    <source>
        <dbReference type="PROSITE-ProRule" id="PRU00169"/>
    </source>
</evidence>
<accession>A0A5E6MM58</accession>
<comment type="caution">
    <text evidence="6">Lacks conserved residue(s) required for the propagation of feature annotation.</text>
</comment>
<dbReference type="GO" id="GO:0000976">
    <property type="term" value="F:transcription cis-regulatory region binding"/>
    <property type="evidence" value="ECO:0007669"/>
    <property type="project" value="TreeGrafter"/>
</dbReference>
<evidence type="ECO:0000256" key="2">
    <source>
        <dbReference type="ARBA" id="ARBA00023012"/>
    </source>
</evidence>
<feature type="domain" description="Response regulatory" evidence="8">
    <location>
        <begin position="18"/>
        <end position="132"/>
    </location>
</feature>
<dbReference type="Pfam" id="PF00486">
    <property type="entry name" value="Trans_reg_C"/>
    <property type="match status" value="1"/>
</dbReference>
<dbReference type="InterPro" id="IPR039420">
    <property type="entry name" value="WalR-like"/>
</dbReference>
<organism evidence="10 11">
    <name type="scientific">Methylacidimicrobium cyclopophantes</name>
    <dbReference type="NCBI Taxonomy" id="1041766"/>
    <lineage>
        <taxon>Bacteria</taxon>
        <taxon>Pseudomonadati</taxon>
        <taxon>Verrucomicrobiota</taxon>
        <taxon>Methylacidimicrobium</taxon>
    </lineage>
</organism>
<dbReference type="OrthoDB" id="195865at2"/>
<dbReference type="InterPro" id="IPR016032">
    <property type="entry name" value="Sig_transdc_resp-reg_C-effctor"/>
</dbReference>
<dbReference type="CDD" id="cd00383">
    <property type="entry name" value="trans_reg_C"/>
    <property type="match status" value="1"/>
</dbReference>
<dbReference type="Gene3D" id="3.40.50.2300">
    <property type="match status" value="1"/>
</dbReference>
<evidence type="ECO:0000313" key="10">
    <source>
        <dbReference type="EMBL" id="VVM07149.1"/>
    </source>
</evidence>
<comment type="caution">
    <text evidence="10">The sequence shown here is derived from an EMBL/GenBank/DDBJ whole genome shotgun (WGS) entry which is preliminary data.</text>
</comment>
<dbReference type="InterPro" id="IPR001789">
    <property type="entry name" value="Sig_transdc_resp-reg_receiver"/>
</dbReference>
<proteinExistence type="predicted"/>
<dbReference type="SUPFAM" id="SSF52172">
    <property type="entry name" value="CheY-like"/>
    <property type="match status" value="1"/>
</dbReference>
<evidence type="ECO:0000313" key="11">
    <source>
        <dbReference type="Proteomes" id="UP000381693"/>
    </source>
</evidence>
<dbReference type="PROSITE" id="PS50110">
    <property type="entry name" value="RESPONSE_REGULATORY"/>
    <property type="match status" value="1"/>
</dbReference>
<evidence type="ECO:0000256" key="1">
    <source>
        <dbReference type="ARBA" id="ARBA00022553"/>
    </source>
</evidence>
<evidence type="ECO:0000259" key="9">
    <source>
        <dbReference type="PROSITE" id="PS51755"/>
    </source>
</evidence>
<dbReference type="AlphaFoldDB" id="A0A5E6MM58"/>
<keyword evidence="3" id="KW-0805">Transcription regulation</keyword>
<keyword evidence="2" id="KW-0902">Two-component regulatory system</keyword>
<dbReference type="PANTHER" id="PTHR48111:SF1">
    <property type="entry name" value="TWO-COMPONENT RESPONSE REGULATOR ORR33"/>
    <property type="match status" value="1"/>
</dbReference>
<keyword evidence="1" id="KW-0597">Phosphoprotein</keyword>
<dbReference type="InterPro" id="IPR001867">
    <property type="entry name" value="OmpR/PhoB-type_DNA-bd"/>
</dbReference>
<dbReference type="PROSITE" id="PS51755">
    <property type="entry name" value="OMPR_PHOB"/>
    <property type="match status" value="1"/>
</dbReference>
<dbReference type="SMART" id="SM00862">
    <property type="entry name" value="Trans_reg_C"/>
    <property type="match status" value="1"/>
</dbReference>
<dbReference type="InterPro" id="IPR036388">
    <property type="entry name" value="WH-like_DNA-bd_sf"/>
</dbReference>
<keyword evidence="5" id="KW-0804">Transcription</keyword>
<gene>
    <name evidence="10" type="primary">basR</name>
    <name evidence="10" type="ORF">MAMC_01450</name>
</gene>
<dbReference type="GO" id="GO:0032993">
    <property type="term" value="C:protein-DNA complex"/>
    <property type="evidence" value="ECO:0007669"/>
    <property type="project" value="TreeGrafter"/>
</dbReference>
<dbReference type="GO" id="GO:0006355">
    <property type="term" value="P:regulation of DNA-templated transcription"/>
    <property type="evidence" value="ECO:0007669"/>
    <property type="project" value="InterPro"/>
</dbReference>
<evidence type="ECO:0000256" key="5">
    <source>
        <dbReference type="ARBA" id="ARBA00023163"/>
    </source>
</evidence>
<dbReference type="PANTHER" id="PTHR48111">
    <property type="entry name" value="REGULATOR OF RPOS"/>
    <property type="match status" value="1"/>
</dbReference>
<name>A0A5E6MM58_9BACT</name>
<feature type="domain" description="OmpR/PhoB-type" evidence="9">
    <location>
        <begin position="137"/>
        <end position="238"/>
    </location>
</feature>
<dbReference type="EMBL" id="CABFUZ020000147">
    <property type="protein sequence ID" value="VVM07149.1"/>
    <property type="molecule type" value="Genomic_DNA"/>
</dbReference>
<feature type="DNA-binding region" description="OmpR/PhoB-type" evidence="7">
    <location>
        <begin position="137"/>
        <end position="238"/>
    </location>
</feature>
<dbReference type="InterPro" id="IPR011006">
    <property type="entry name" value="CheY-like_superfamily"/>
</dbReference>
<dbReference type="Gene3D" id="1.10.10.10">
    <property type="entry name" value="Winged helix-like DNA-binding domain superfamily/Winged helix DNA-binding domain"/>
    <property type="match status" value="1"/>
</dbReference>
<evidence type="ECO:0000256" key="4">
    <source>
        <dbReference type="ARBA" id="ARBA00023125"/>
    </source>
</evidence>